<evidence type="ECO:0000313" key="1">
    <source>
        <dbReference type="EMBL" id="KAF2631446.1"/>
    </source>
</evidence>
<evidence type="ECO:0000313" key="2">
    <source>
        <dbReference type="Proteomes" id="UP000799754"/>
    </source>
</evidence>
<proteinExistence type="predicted"/>
<name>A0ACB6SAX7_9PLEO</name>
<gene>
    <name evidence="1" type="ORF">BU25DRAFT_407097</name>
</gene>
<comment type="caution">
    <text evidence="1">The sequence shown here is derived from an EMBL/GenBank/DDBJ whole genome shotgun (WGS) entry which is preliminary data.</text>
</comment>
<accession>A0ACB6SAX7</accession>
<reference evidence="1" key="1">
    <citation type="journal article" date="2020" name="Stud. Mycol.">
        <title>101 Dothideomycetes genomes: a test case for predicting lifestyles and emergence of pathogens.</title>
        <authorList>
            <person name="Haridas S."/>
            <person name="Albert R."/>
            <person name="Binder M."/>
            <person name="Bloem J."/>
            <person name="Labutti K."/>
            <person name="Salamov A."/>
            <person name="Andreopoulos B."/>
            <person name="Baker S."/>
            <person name="Barry K."/>
            <person name="Bills G."/>
            <person name="Bluhm B."/>
            <person name="Cannon C."/>
            <person name="Castanera R."/>
            <person name="Culley D."/>
            <person name="Daum C."/>
            <person name="Ezra D."/>
            <person name="Gonzalez J."/>
            <person name="Henrissat B."/>
            <person name="Kuo A."/>
            <person name="Liang C."/>
            <person name="Lipzen A."/>
            <person name="Lutzoni F."/>
            <person name="Magnuson J."/>
            <person name="Mondo S."/>
            <person name="Nolan M."/>
            <person name="Ohm R."/>
            <person name="Pangilinan J."/>
            <person name="Park H.-J."/>
            <person name="Ramirez L."/>
            <person name="Alfaro M."/>
            <person name="Sun H."/>
            <person name="Tritt A."/>
            <person name="Yoshinaga Y."/>
            <person name="Zwiers L.-H."/>
            <person name="Turgeon B."/>
            <person name="Goodwin S."/>
            <person name="Spatafora J."/>
            <person name="Crous P."/>
            <person name="Grigoriev I."/>
        </authorList>
    </citation>
    <scope>NUCLEOTIDE SEQUENCE</scope>
    <source>
        <strain evidence="1">CBS 525.71</strain>
    </source>
</reference>
<keyword evidence="2" id="KW-1185">Reference proteome</keyword>
<dbReference type="Proteomes" id="UP000799754">
    <property type="component" value="Unassembled WGS sequence"/>
</dbReference>
<organism evidence="1 2">
    <name type="scientific">Macroventuria anomochaeta</name>
    <dbReference type="NCBI Taxonomy" id="301207"/>
    <lineage>
        <taxon>Eukaryota</taxon>
        <taxon>Fungi</taxon>
        <taxon>Dikarya</taxon>
        <taxon>Ascomycota</taxon>
        <taxon>Pezizomycotina</taxon>
        <taxon>Dothideomycetes</taxon>
        <taxon>Pleosporomycetidae</taxon>
        <taxon>Pleosporales</taxon>
        <taxon>Pleosporineae</taxon>
        <taxon>Didymellaceae</taxon>
        <taxon>Macroventuria</taxon>
    </lineage>
</organism>
<protein>
    <submittedName>
        <fullName evidence="1">Uncharacterized protein</fullName>
    </submittedName>
</protein>
<dbReference type="EMBL" id="MU006704">
    <property type="protein sequence ID" value="KAF2631446.1"/>
    <property type="molecule type" value="Genomic_DNA"/>
</dbReference>
<sequence>MIGTQQICPASFTCPENDGCSYTDSSRTLTLTCGVDFYGNDSDNQYSESLEACTQACATNTKCAAASFVGGKGAGPCYLKGTKNAASINDNGNVVYIVTASVQSSSIIPSSSATSSPSASAASSNVAISSSVTASASSTTVSSSTFVSSTTTTSSSSATSTSTNLATCDSVNSGTNLVEP</sequence>